<keyword evidence="1" id="KW-0812">Transmembrane</keyword>
<gene>
    <name evidence="2" type="ORF">H257_19563</name>
</gene>
<organism evidence="2">
    <name type="scientific">Aphanomyces astaci</name>
    <name type="common">Crayfish plague agent</name>
    <dbReference type="NCBI Taxonomy" id="112090"/>
    <lineage>
        <taxon>Eukaryota</taxon>
        <taxon>Sar</taxon>
        <taxon>Stramenopiles</taxon>
        <taxon>Oomycota</taxon>
        <taxon>Saprolegniomycetes</taxon>
        <taxon>Saprolegniales</taxon>
        <taxon>Verrucalvaceae</taxon>
        <taxon>Aphanomyces</taxon>
    </lineage>
</organism>
<keyword evidence="1" id="KW-0472">Membrane</keyword>
<name>W4F9W6_APHAT</name>
<keyword evidence="1" id="KW-1133">Transmembrane helix</keyword>
<dbReference type="AlphaFoldDB" id="W4F9W6"/>
<evidence type="ECO:0000313" key="2">
    <source>
        <dbReference type="EMBL" id="ETV63513.1"/>
    </source>
</evidence>
<protein>
    <submittedName>
        <fullName evidence="2">Uncharacterized protein</fullName>
    </submittedName>
</protein>
<feature type="transmembrane region" description="Helical" evidence="1">
    <location>
        <begin position="50"/>
        <end position="72"/>
    </location>
</feature>
<dbReference type="GeneID" id="20821559"/>
<feature type="non-terminal residue" evidence="2">
    <location>
        <position position="1"/>
    </location>
</feature>
<dbReference type="OrthoDB" id="76714at2759"/>
<accession>W4F9W6</accession>
<sequence length="124" mass="13449">SDTLEVRWDVTYVFLISYGCKVASLFWLFLLPPQKTEVQALKARGGKSKVAGVILVFMFVACVSFTVTSNIMSIFPLTKCYRIAGGNGVLDPKTGKCPLNAHLPTYWAGLGSLNDSLSSILGNL</sequence>
<dbReference type="EMBL" id="KI913908">
    <property type="protein sequence ID" value="ETV63513.1"/>
    <property type="molecule type" value="Genomic_DNA"/>
</dbReference>
<proteinExistence type="predicted"/>
<dbReference type="RefSeq" id="XP_009847003.1">
    <property type="nucleotide sequence ID" value="XM_009848701.1"/>
</dbReference>
<feature type="transmembrane region" description="Helical" evidence="1">
    <location>
        <begin position="12"/>
        <end position="30"/>
    </location>
</feature>
<evidence type="ECO:0000256" key="1">
    <source>
        <dbReference type="SAM" id="Phobius"/>
    </source>
</evidence>
<reference evidence="2" key="1">
    <citation type="submission" date="2013-12" db="EMBL/GenBank/DDBJ databases">
        <title>The Genome Sequence of Aphanomyces astaci APO3.</title>
        <authorList>
            <consortium name="The Broad Institute Genomics Platform"/>
            <person name="Russ C."/>
            <person name="Tyler B."/>
            <person name="van West P."/>
            <person name="Dieguez-Uribeondo J."/>
            <person name="Young S.K."/>
            <person name="Zeng Q."/>
            <person name="Gargeya S."/>
            <person name="Fitzgerald M."/>
            <person name="Abouelleil A."/>
            <person name="Alvarado L."/>
            <person name="Chapman S.B."/>
            <person name="Gainer-Dewar J."/>
            <person name="Goldberg J."/>
            <person name="Griggs A."/>
            <person name="Gujja S."/>
            <person name="Hansen M."/>
            <person name="Howarth C."/>
            <person name="Imamovic A."/>
            <person name="Ireland A."/>
            <person name="Larimer J."/>
            <person name="McCowan C."/>
            <person name="Murphy C."/>
            <person name="Pearson M."/>
            <person name="Poon T.W."/>
            <person name="Priest M."/>
            <person name="Roberts A."/>
            <person name="Saif S."/>
            <person name="Shea T."/>
            <person name="Sykes S."/>
            <person name="Wortman J."/>
            <person name="Nusbaum C."/>
            <person name="Birren B."/>
        </authorList>
    </citation>
    <scope>NUCLEOTIDE SEQUENCE [LARGE SCALE GENOMIC DNA]</scope>
    <source>
        <strain evidence="2">APO3</strain>
    </source>
</reference>
<dbReference type="VEuPathDB" id="FungiDB:H257_19563"/>